<dbReference type="Pfam" id="PF00294">
    <property type="entry name" value="PfkB"/>
    <property type="match status" value="1"/>
</dbReference>
<dbReference type="InterPro" id="IPR002173">
    <property type="entry name" value="Carboh/pur_kinase_PfkB_CS"/>
</dbReference>
<dbReference type="Proteomes" id="UP000624325">
    <property type="component" value="Unassembled WGS sequence"/>
</dbReference>
<comment type="similarity">
    <text evidence="1">Belongs to the carbohydrate kinase PfkB family.</text>
</comment>
<gene>
    <name evidence="5" type="primary">rbsK_3</name>
    <name evidence="5" type="ORF">Air01nite_38330</name>
</gene>
<dbReference type="RefSeq" id="WP_203704031.1">
    <property type="nucleotide sequence ID" value="NZ_BAAALU010000005.1"/>
</dbReference>
<evidence type="ECO:0000256" key="2">
    <source>
        <dbReference type="ARBA" id="ARBA00022679"/>
    </source>
</evidence>
<feature type="domain" description="Carbohydrate kinase PfkB" evidence="4">
    <location>
        <begin position="4"/>
        <end position="292"/>
    </location>
</feature>
<evidence type="ECO:0000313" key="5">
    <source>
        <dbReference type="EMBL" id="GIF57738.1"/>
    </source>
</evidence>
<keyword evidence="3" id="KW-0418">Kinase</keyword>
<evidence type="ECO:0000313" key="6">
    <source>
        <dbReference type="Proteomes" id="UP000624325"/>
    </source>
</evidence>
<dbReference type="InterPro" id="IPR011611">
    <property type="entry name" value="PfkB_dom"/>
</dbReference>
<dbReference type="PANTHER" id="PTHR43320:SF3">
    <property type="entry name" value="CARBOHYDRATE KINASE PFKB DOMAIN-CONTAINING PROTEIN"/>
    <property type="match status" value="1"/>
</dbReference>
<dbReference type="Gene3D" id="3.40.1190.20">
    <property type="match status" value="1"/>
</dbReference>
<accession>A0ABQ4C4N4</accession>
<evidence type="ECO:0000259" key="4">
    <source>
        <dbReference type="Pfam" id="PF00294"/>
    </source>
</evidence>
<dbReference type="PROSITE" id="PS00584">
    <property type="entry name" value="PFKB_KINASES_2"/>
    <property type="match status" value="1"/>
</dbReference>
<dbReference type="PANTHER" id="PTHR43320">
    <property type="entry name" value="SUGAR KINASE"/>
    <property type="match status" value="1"/>
</dbReference>
<sequence length="293" mass="28847">MKGRVAVLGDLVTDVVAVLAEPPTADTDTAASIRFTGGGQAANTAAWLAWHGLPVTLLAAVGDDAAGAARLAELAAAGVDCPLPPRAGAPTGTVIVLAEGGRRTMVTDRGASLLLDPDEVASALAVGGAGHLHLSGYALLDERSRPAGLRALAVARGLGLTVSVDAASASPLRQVGGPAFRSWVRGVDLLLANEDEAAVLAADRRDRARALAAELGAAVVVKLGGAGAVWAGPDGEEQTAPAVAANVVDPTGAGDAFAAGLLATWLAGGDPRRCLAAAVAAGARAVVTVGARP</sequence>
<keyword evidence="2" id="KW-0808">Transferase</keyword>
<keyword evidence="6" id="KW-1185">Reference proteome</keyword>
<dbReference type="SUPFAM" id="SSF53613">
    <property type="entry name" value="Ribokinase-like"/>
    <property type="match status" value="1"/>
</dbReference>
<proteinExistence type="inferred from homology"/>
<organism evidence="5 6">
    <name type="scientific">Asanoa iriomotensis</name>
    <dbReference type="NCBI Taxonomy" id="234613"/>
    <lineage>
        <taxon>Bacteria</taxon>
        <taxon>Bacillati</taxon>
        <taxon>Actinomycetota</taxon>
        <taxon>Actinomycetes</taxon>
        <taxon>Micromonosporales</taxon>
        <taxon>Micromonosporaceae</taxon>
        <taxon>Asanoa</taxon>
    </lineage>
</organism>
<evidence type="ECO:0000256" key="3">
    <source>
        <dbReference type="ARBA" id="ARBA00022777"/>
    </source>
</evidence>
<evidence type="ECO:0000256" key="1">
    <source>
        <dbReference type="ARBA" id="ARBA00010688"/>
    </source>
</evidence>
<protein>
    <submittedName>
        <fullName evidence="5">Ribokinase</fullName>
    </submittedName>
</protein>
<dbReference type="InterPro" id="IPR052700">
    <property type="entry name" value="Carb_kinase_PfkB-like"/>
</dbReference>
<name>A0ABQ4C4N4_9ACTN</name>
<reference evidence="5 6" key="1">
    <citation type="submission" date="2021-01" db="EMBL/GenBank/DDBJ databases">
        <title>Whole genome shotgun sequence of Asanoa iriomotensis NBRC 100142.</title>
        <authorList>
            <person name="Komaki H."/>
            <person name="Tamura T."/>
        </authorList>
    </citation>
    <scope>NUCLEOTIDE SEQUENCE [LARGE SCALE GENOMIC DNA]</scope>
    <source>
        <strain evidence="5 6">NBRC 100142</strain>
    </source>
</reference>
<dbReference type="PROSITE" id="PS00583">
    <property type="entry name" value="PFKB_KINASES_1"/>
    <property type="match status" value="1"/>
</dbReference>
<comment type="caution">
    <text evidence="5">The sequence shown here is derived from an EMBL/GenBank/DDBJ whole genome shotgun (WGS) entry which is preliminary data.</text>
</comment>
<dbReference type="EMBL" id="BONC01000026">
    <property type="protein sequence ID" value="GIF57738.1"/>
    <property type="molecule type" value="Genomic_DNA"/>
</dbReference>
<dbReference type="InterPro" id="IPR029056">
    <property type="entry name" value="Ribokinase-like"/>
</dbReference>